<evidence type="ECO:0000313" key="3">
    <source>
        <dbReference type="EnsemblMetazoa" id="ISCW010988-PA"/>
    </source>
</evidence>
<keyword evidence="1" id="KW-0472">Membrane</keyword>
<feature type="transmembrane region" description="Helical" evidence="1">
    <location>
        <begin position="83"/>
        <end position="113"/>
    </location>
</feature>
<dbReference type="VEuPathDB" id="VectorBase:ISCW010988"/>
<dbReference type="InParanoid" id="B7Q4L3"/>
<protein>
    <submittedName>
        <fullName evidence="2 3">Uncharacterized protein</fullName>
    </submittedName>
</protein>
<gene>
    <name evidence="2" type="ORF">IscW_ISCW010988</name>
</gene>
<feature type="transmembrane region" description="Helical" evidence="1">
    <location>
        <begin position="12"/>
        <end position="32"/>
    </location>
</feature>
<reference evidence="2 4" key="1">
    <citation type="submission" date="2008-03" db="EMBL/GenBank/DDBJ databases">
        <title>Annotation of Ixodes scapularis.</title>
        <authorList>
            <consortium name="Ixodes scapularis Genome Project Consortium"/>
            <person name="Caler E."/>
            <person name="Hannick L.I."/>
            <person name="Bidwell S."/>
            <person name="Joardar V."/>
            <person name="Thiagarajan M."/>
            <person name="Amedeo P."/>
            <person name="Galinsky K.J."/>
            <person name="Schobel S."/>
            <person name="Inman J."/>
            <person name="Hostetler J."/>
            <person name="Miller J."/>
            <person name="Hammond M."/>
            <person name="Megy K."/>
            <person name="Lawson D."/>
            <person name="Kodira C."/>
            <person name="Sutton G."/>
            <person name="Meyer J."/>
            <person name="Hill C.A."/>
            <person name="Birren B."/>
            <person name="Nene V."/>
            <person name="Collins F."/>
            <person name="Alarcon-Chaidez F."/>
            <person name="Wikel S."/>
            <person name="Strausberg R."/>
        </authorList>
    </citation>
    <scope>NUCLEOTIDE SEQUENCE [LARGE SCALE GENOMIC DNA]</scope>
    <source>
        <strain evidence="4">Wikel</strain>
        <strain evidence="2">Wikel colony</strain>
    </source>
</reference>
<feature type="transmembrane region" description="Helical" evidence="1">
    <location>
        <begin position="44"/>
        <end position="62"/>
    </location>
</feature>
<dbReference type="AlphaFoldDB" id="B7Q4L3"/>
<dbReference type="VEuPathDB" id="VectorBase:ISCI010988"/>
<dbReference type="EMBL" id="DS856807">
    <property type="protein sequence ID" value="EEC13785.1"/>
    <property type="molecule type" value="Genomic_DNA"/>
</dbReference>
<accession>B7Q4L3</accession>
<dbReference type="Proteomes" id="UP000001555">
    <property type="component" value="Unassembled WGS sequence"/>
</dbReference>
<reference evidence="3" key="2">
    <citation type="submission" date="2020-05" db="UniProtKB">
        <authorList>
            <consortium name="EnsemblMetazoa"/>
        </authorList>
    </citation>
    <scope>IDENTIFICATION</scope>
    <source>
        <strain evidence="3">wikel</strain>
    </source>
</reference>
<name>B7Q4L3_IXOSC</name>
<dbReference type="EMBL" id="ABJB010918171">
    <property type="status" value="NOT_ANNOTATED_CDS"/>
    <property type="molecule type" value="Genomic_DNA"/>
</dbReference>
<sequence>MQPASLDILAVDYTMVMIMFAIPVSSSSVLLAPFSEYQDLAGRLPWTALMVNGCSVYIAGAIKESSMVAWFAMHLPVDAEYKFVTQIMFTLTAAVLTELVGNLATVSIILPVATDVVSPRL</sequence>
<evidence type="ECO:0000256" key="1">
    <source>
        <dbReference type="SAM" id="Phobius"/>
    </source>
</evidence>
<dbReference type="PaxDb" id="6945-B7Q4L3"/>
<organism>
    <name type="scientific">Ixodes scapularis</name>
    <name type="common">Black-legged tick</name>
    <name type="synonym">Deer tick</name>
    <dbReference type="NCBI Taxonomy" id="6945"/>
    <lineage>
        <taxon>Eukaryota</taxon>
        <taxon>Metazoa</taxon>
        <taxon>Ecdysozoa</taxon>
        <taxon>Arthropoda</taxon>
        <taxon>Chelicerata</taxon>
        <taxon>Arachnida</taxon>
        <taxon>Acari</taxon>
        <taxon>Parasitiformes</taxon>
        <taxon>Ixodida</taxon>
        <taxon>Ixodoidea</taxon>
        <taxon>Ixodidae</taxon>
        <taxon>Ixodinae</taxon>
        <taxon>Ixodes</taxon>
    </lineage>
</organism>
<evidence type="ECO:0000313" key="4">
    <source>
        <dbReference type="Proteomes" id="UP000001555"/>
    </source>
</evidence>
<dbReference type="HOGENOM" id="CLU_2040656_0_0_1"/>
<keyword evidence="1" id="KW-0812">Transmembrane</keyword>
<dbReference type="EnsemblMetazoa" id="ISCW010988-RA">
    <property type="protein sequence ID" value="ISCW010988-PA"/>
    <property type="gene ID" value="ISCW010988"/>
</dbReference>
<keyword evidence="4" id="KW-1185">Reference proteome</keyword>
<evidence type="ECO:0000313" key="2">
    <source>
        <dbReference type="EMBL" id="EEC13785.1"/>
    </source>
</evidence>
<keyword evidence="1" id="KW-1133">Transmembrane helix</keyword>
<proteinExistence type="predicted"/>